<accession>A0A507QPA6</accession>
<dbReference type="STRING" id="5098.A0A507QPA6"/>
<feature type="compositionally biased region" description="Polar residues" evidence="2">
    <location>
        <begin position="937"/>
        <end position="947"/>
    </location>
</feature>
<name>A0A507QPA6_MONPU</name>
<dbReference type="InterPro" id="IPR019021">
    <property type="entry name" value="Mms22"/>
</dbReference>
<dbReference type="GO" id="GO:0031297">
    <property type="term" value="P:replication fork processing"/>
    <property type="evidence" value="ECO:0007669"/>
    <property type="project" value="InterPro"/>
</dbReference>
<feature type="compositionally biased region" description="Basic and acidic residues" evidence="2">
    <location>
        <begin position="27"/>
        <end position="38"/>
    </location>
</feature>
<dbReference type="GO" id="GO:0000724">
    <property type="term" value="P:double-strand break repair via homologous recombination"/>
    <property type="evidence" value="ECO:0007669"/>
    <property type="project" value="TreeGrafter"/>
</dbReference>
<feature type="compositionally biased region" description="Low complexity" evidence="2">
    <location>
        <begin position="415"/>
        <end position="431"/>
    </location>
</feature>
<comment type="caution">
    <text evidence="3">The sequence shown here is derived from an EMBL/GenBank/DDBJ whole genome shotgun (WGS) entry which is preliminary data.</text>
</comment>
<feature type="compositionally biased region" description="Basic residues" evidence="2">
    <location>
        <begin position="720"/>
        <end position="734"/>
    </location>
</feature>
<feature type="region of interest" description="Disordered" evidence="2">
    <location>
        <begin position="937"/>
        <end position="963"/>
    </location>
</feature>
<evidence type="ECO:0000256" key="2">
    <source>
        <dbReference type="SAM" id="MobiDB-lite"/>
    </source>
</evidence>
<feature type="region of interest" description="Disordered" evidence="2">
    <location>
        <begin position="720"/>
        <end position="742"/>
    </location>
</feature>
<feature type="compositionally biased region" description="Basic residues" evidence="2">
    <location>
        <begin position="340"/>
        <end position="349"/>
    </location>
</feature>
<feature type="region of interest" description="Disordered" evidence="2">
    <location>
        <begin position="182"/>
        <end position="239"/>
    </location>
</feature>
<protein>
    <recommendedName>
        <fullName evidence="5">Mus7/MMS22 family-domain-containing protein</fullName>
    </recommendedName>
</protein>
<evidence type="ECO:0000313" key="3">
    <source>
        <dbReference type="EMBL" id="TQB68837.1"/>
    </source>
</evidence>
<feature type="compositionally biased region" description="Low complexity" evidence="2">
    <location>
        <begin position="312"/>
        <end position="324"/>
    </location>
</feature>
<dbReference type="Proteomes" id="UP000319663">
    <property type="component" value="Unassembled WGS sequence"/>
</dbReference>
<feature type="region of interest" description="Disordered" evidence="2">
    <location>
        <begin position="410"/>
        <end position="454"/>
    </location>
</feature>
<feature type="region of interest" description="Disordered" evidence="2">
    <location>
        <begin position="980"/>
        <end position="1003"/>
    </location>
</feature>
<feature type="region of interest" description="Disordered" evidence="2">
    <location>
        <begin position="477"/>
        <end position="499"/>
    </location>
</feature>
<dbReference type="GO" id="GO:0005634">
    <property type="term" value="C:nucleus"/>
    <property type="evidence" value="ECO:0007669"/>
    <property type="project" value="InterPro"/>
</dbReference>
<feature type="compositionally biased region" description="Acidic residues" evidence="2">
    <location>
        <begin position="577"/>
        <end position="589"/>
    </location>
</feature>
<dbReference type="EMBL" id="VIFY01000187">
    <property type="protein sequence ID" value="TQB68837.1"/>
    <property type="molecule type" value="Genomic_DNA"/>
</dbReference>
<feature type="region of interest" description="Disordered" evidence="2">
    <location>
        <begin position="785"/>
        <end position="814"/>
    </location>
</feature>
<feature type="region of interest" description="Disordered" evidence="2">
    <location>
        <begin position="1"/>
        <end position="170"/>
    </location>
</feature>
<evidence type="ECO:0000256" key="1">
    <source>
        <dbReference type="SAM" id="Coils"/>
    </source>
</evidence>
<feature type="compositionally biased region" description="Acidic residues" evidence="2">
    <location>
        <begin position="488"/>
        <end position="497"/>
    </location>
</feature>
<evidence type="ECO:0000313" key="4">
    <source>
        <dbReference type="Proteomes" id="UP000319663"/>
    </source>
</evidence>
<evidence type="ECO:0008006" key="5">
    <source>
        <dbReference type="Google" id="ProtNLM"/>
    </source>
</evidence>
<gene>
    <name evidence="3" type="ORF">MPDQ_002708</name>
</gene>
<dbReference type="PANTHER" id="PTHR28122:SF1">
    <property type="entry name" value="E3 UBIQUITIN-PROTEIN LIGASE SUBSTRATE RECEPTOR MMS22"/>
    <property type="match status" value="1"/>
</dbReference>
<dbReference type="OrthoDB" id="2386201at2759"/>
<feature type="compositionally biased region" description="Basic and acidic residues" evidence="2">
    <location>
        <begin position="88"/>
        <end position="104"/>
    </location>
</feature>
<dbReference type="PANTHER" id="PTHR28122">
    <property type="entry name" value="E3 UBIQUITIN-PROTEIN LIGASE SUBSTRATE RECEPTOR MMS22"/>
    <property type="match status" value="1"/>
</dbReference>
<dbReference type="GO" id="GO:0035361">
    <property type="term" value="C:Cul8-RING ubiquitin ligase complex"/>
    <property type="evidence" value="ECO:0007669"/>
    <property type="project" value="TreeGrafter"/>
</dbReference>
<reference evidence="3 4" key="1">
    <citation type="submission" date="2019-06" db="EMBL/GenBank/DDBJ databases">
        <title>Wine fermentation using esterase from Monascus purpureus.</title>
        <authorList>
            <person name="Geng C."/>
            <person name="Zhang Y."/>
        </authorList>
    </citation>
    <scope>NUCLEOTIDE SEQUENCE [LARGE SCALE GENOMIC DNA]</scope>
    <source>
        <strain evidence="3">HQ1</strain>
    </source>
</reference>
<dbReference type="Pfam" id="PF09462">
    <property type="entry name" value="Mus7"/>
    <property type="match status" value="1"/>
</dbReference>
<feature type="compositionally biased region" description="Low complexity" evidence="2">
    <location>
        <begin position="203"/>
        <end position="220"/>
    </location>
</feature>
<feature type="region of interest" description="Disordered" evidence="2">
    <location>
        <begin position="529"/>
        <end position="694"/>
    </location>
</feature>
<keyword evidence="1" id="KW-0175">Coiled coil</keyword>
<keyword evidence="4" id="KW-1185">Reference proteome</keyword>
<proteinExistence type="predicted"/>
<sequence>MEPWRERGFVPDSDEEEVFDSQNSRRSSKDDRAEDHLAPGDGGEGASDVGDSTVASKDGGQKDGVVSSENDNPDRLGGVISKPSVVKNGHDVDKCNSSDKEAGQGHRGNTVESQRNIMDEEERPEAHATHADGAGHPSTSPELPPIPDANLPSTPLAKQPIDIFEFPSSSPDVLQLNHHISNDSVRTGEGGNSRGELLDANGDSSPLSSPPSSLDLLRSSPDGDEAAVQHSNNDLEKLLPPLEVDEDILRELDQPMRRSLRERNPIQLHPYLLEDARYRRLMQAGGVKPVQVFKHLPDGTRTLVDDSQGQESVNAVNSPPSSSVMDFQFPPSSPPVRTVIRQRQRHLTTRRQAEQHSPTTAPVPRAKRRKLLYQEDNGNGRQWEHSPRPHMVITHTASPAEVANDSIWDIPPTPSRRGSSSSTQSTHFSGFRFPRGFTPPVMTTPITEPTPRVENTENVDELQSMDLSVAQDGQDPIVVDSTSSESEPSLDAEDEPGGSEAILKKLQRRIKGVLPASWLRLDLEQQVKRTKSSQQNRDTAFPHRPENVKGVARKITKTNSRALQSPRRHTPMRLLDFDNDSQEEEDGTDDATSKSDWQRELTTAVRFDEPFQNEVLDDDDIPEDNRIDNMFPPVPRGTTSPSGERQGVKRRKPQKYGTSVAGPWKRPRMKRQSRITDSMRGGWKPRWSSPKPPGLGILDAPDVAEKPRQEQPQFIRIAARKARSRRDRGRHSPTRKFVSLSSKRDTEDANAYLREWRRGAILQAKPTEAHPVPRVRQPLIDLSTNTRDVSESVDPQESGANGPRDFVPPLPADKDINRKEASHLDISAQTQIARVNVTDRTPHVHHEQRGNKWVIRRNFAVSSLKRNVLRSAEPEVGDIGGTSIALPSLFKQSLSLLNQDYCRPKGFQRRNYSLTLDRFLSDNIPLEIASSWPAASINGSRESNNAARTRAEPRTRKLRKRPPKRLDLNADVANYEQALEISSHRDSEPSSFAQSESARPDYRPRELTSFQLSYTRDFKIVPLRAGTFFHESTFVGSGEFARSLDVLARDLDKNAGVSIIEVRDLNLRWGSWDDAVSSELGMAFEVIADCVEKSSHTSMQANPDIHARQACTIYESLIKYVTHTLYFIDPVDRIGFVERVLGLIWRLKERLTESALNAGDNRGCFVKIACYNLIFSNQARQIASYDLVNLAIASEALELIKATSRQLIGHVVSQAGLKDIQQFLEDNKHPEHRGVGLHASNFSVEAYVVTRHVLHSTDELKVCFEASIADTISDYTGYLTSPMDVPRLENGWHGIFSTLPLNEIDQFGITRIGSRFRERHDNWSTVKRLLCPVLDSYNANPSRQPISFNNYCRALFHRCFNLVNCWGWRDCKFILETLFDFFAKNGLYNLDHEEAFGSPAFLEELDREPTLETRPGEPCFHIFLKIVGSGLRFLSKTYNEKKIRNFAWRLLPNHGRVYPKEKPLRHEDLDALRNHHDLLCTLYWAVPEACRPRLEAIRNLVHPASSHRETCNISLRSWSRLVRFKLSTGENVSGLDPFADWHSYFMVELLKQHSLARTEVETQSNIDSLFSRKMIESTISQNQRQIESLLNTALEGLKTAIQLAPNLEHARILVSKLPIKAVLGLFNPKIARLNNVVLKALQIILSYLEKDSPSASPGSQALIDEDSQEYGDWSAIEAIYGNEPSLSNPGVDHIEKVFHPAVSRLVSDCFGEDQCPDDAILLGAVDCWTSVAHALVKHGLRYWDSYVSDYDANSWLMLRGTVQTRKFTPQFLASCIGRDAGFLSECKAQVLCMWMSSLVERSSMLKFQHVLTEALLNQDPENPLFKDLPFLRDRRSGRITVSLQDLSQRRLSLISSLLSNMRKHLEEIEDAERLREFLRMKQEYKEFVERLMRSMKANYQELGGPAETAQGAYVDFVQCVVGFLQQHARDIVPIDPFFTDPTTFPLPSTDPTYIVARLKSYEPKLCVEKVVRTLIIFIQGVSERAAIDGQQVYLVDQLCASMADTYEGGNPSRPTLRATFLQCIFPAYVEMTFRSAAAWILSRPILQTVSLAFKDLLFNMDTTDLSCVQSVTSIIYSIFQAVYQALHFITDDPGLLKEPTVLLIASSFMEMMTCALPVIDYVDRITNAGQRVISQIQAFQQFALFTLSQLGIKFTEAKCENFSLAQYSDAFFKLDTRTGTAPAFFQEARHLASRELQAYVHENWSRHEDKYYFTRRGCHQPQEVEIDPSFASRLEGSPETDFKDSVGVFLATVEDLGLVCEDD</sequence>
<feature type="coiled-coil region" evidence="1">
    <location>
        <begin position="1854"/>
        <end position="1881"/>
    </location>
</feature>
<feature type="region of interest" description="Disordered" evidence="2">
    <location>
        <begin position="303"/>
        <end position="367"/>
    </location>
</feature>
<feature type="compositionally biased region" description="Polar residues" evidence="2">
    <location>
        <begin position="785"/>
        <end position="799"/>
    </location>
</feature>
<organism evidence="3 4">
    <name type="scientific">Monascus purpureus</name>
    <name type="common">Red mold</name>
    <name type="synonym">Monascus anka</name>
    <dbReference type="NCBI Taxonomy" id="5098"/>
    <lineage>
        <taxon>Eukaryota</taxon>
        <taxon>Fungi</taxon>
        <taxon>Dikarya</taxon>
        <taxon>Ascomycota</taxon>
        <taxon>Pezizomycotina</taxon>
        <taxon>Eurotiomycetes</taxon>
        <taxon>Eurotiomycetidae</taxon>
        <taxon>Eurotiales</taxon>
        <taxon>Aspergillaceae</taxon>
        <taxon>Monascus</taxon>
    </lineage>
</organism>